<evidence type="ECO:0000256" key="1">
    <source>
        <dbReference type="SAM" id="MobiDB-lite"/>
    </source>
</evidence>
<evidence type="ECO:0000313" key="2">
    <source>
        <dbReference type="EMBL" id="OAQ86885.1"/>
    </source>
</evidence>
<feature type="region of interest" description="Disordered" evidence="1">
    <location>
        <begin position="60"/>
        <end position="84"/>
    </location>
</feature>
<accession>A0A179H9E5</accession>
<gene>
    <name evidence="2" type="ORF">VFPBJ_00925</name>
</gene>
<dbReference type="EMBL" id="LSBH01000001">
    <property type="protein sequence ID" value="OAQ86885.1"/>
    <property type="molecule type" value="Genomic_DNA"/>
</dbReference>
<feature type="region of interest" description="Disordered" evidence="1">
    <location>
        <begin position="294"/>
        <end position="330"/>
    </location>
</feature>
<comment type="caution">
    <text evidence="2">The sequence shown here is derived from an EMBL/GenBank/DDBJ whole genome shotgun (WGS) entry which is preliminary data.</text>
</comment>
<evidence type="ECO:0000313" key="3">
    <source>
        <dbReference type="Proteomes" id="UP000078240"/>
    </source>
</evidence>
<reference evidence="2 3" key="1">
    <citation type="submission" date="2016-01" db="EMBL/GenBank/DDBJ databases">
        <title>Biosynthesis of antibiotic leucinostatins and their inhibition on Phytophthora in bio-control Purpureocillium lilacinum.</title>
        <authorList>
            <person name="Wang G."/>
            <person name="Liu Z."/>
            <person name="Lin R."/>
            <person name="Li E."/>
            <person name="Mao Z."/>
            <person name="Ling J."/>
            <person name="Yin W."/>
            <person name="Xie B."/>
        </authorList>
    </citation>
    <scope>NUCLEOTIDE SEQUENCE [LARGE SCALE GENOMIC DNA]</scope>
    <source>
        <strain evidence="2">PLBJ-1</strain>
    </source>
</reference>
<sequence length="330" mass="36261">MERKPEGGKRKRKRNAAHNAVMHTTKSGASAFVMSASLSTGRGKIIIMTRPRAAHHEIDSRVEAQRAATAPPPPSPTDTQPRAPARFPGVFELHERAGAHACRQTNWSVAAAQASLGPRVWCCRRRPRLTRTRSAAAPFDSSTALARLLTSGSEKSSNQSRRFLFLVDKSQPVPPANRVVGTLACCRIHGPLSPERPSLRQCSVASPWELVNVHGWIPEQAQQASAHSIPAPRAEERKRQVPVGIEPFNRVGRGPQTQHRCASQADEALPVASSWLSPRRFIEMDRVRVIASQPCERGDKSRTPEMRFPASPSGPHHIGRPTPPLSSYLY</sequence>
<organism evidence="2 3">
    <name type="scientific">Purpureocillium lilacinum</name>
    <name type="common">Paecilomyces lilacinus</name>
    <dbReference type="NCBI Taxonomy" id="33203"/>
    <lineage>
        <taxon>Eukaryota</taxon>
        <taxon>Fungi</taxon>
        <taxon>Dikarya</taxon>
        <taxon>Ascomycota</taxon>
        <taxon>Pezizomycotina</taxon>
        <taxon>Sordariomycetes</taxon>
        <taxon>Hypocreomycetidae</taxon>
        <taxon>Hypocreales</taxon>
        <taxon>Ophiocordycipitaceae</taxon>
        <taxon>Purpureocillium</taxon>
    </lineage>
</organism>
<protein>
    <submittedName>
        <fullName evidence="2">Uncharacterized protein</fullName>
    </submittedName>
</protein>
<proteinExistence type="predicted"/>
<dbReference type="AlphaFoldDB" id="A0A179H9E5"/>
<dbReference type="Proteomes" id="UP000078240">
    <property type="component" value="Unassembled WGS sequence"/>
</dbReference>
<name>A0A179H9E5_PURLI</name>
<feature type="region of interest" description="Disordered" evidence="1">
    <location>
        <begin position="1"/>
        <end position="24"/>
    </location>
</feature>
<feature type="compositionally biased region" description="Basic and acidic residues" evidence="1">
    <location>
        <begin position="296"/>
        <end position="305"/>
    </location>
</feature>